<dbReference type="PROSITE" id="PS01081">
    <property type="entry name" value="HTH_TETR_1"/>
    <property type="match status" value="1"/>
</dbReference>
<organism evidence="8 9">
    <name type="scientific">Actinomycetospora rhizophila</name>
    <dbReference type="NCBI Taxonomy" id="1416876"/>
    <lineage>
        <taxon>Bacteria</taxon>
        <taxon>Bacillati</taxon>
        <taxon>Actinomycetota</taxon>
        <taxon>Actinomycetes</taxon>
        <taxon>Pseudonocardiales</taxon>
        <taxon>Pseudonocardiaceae</taxon>
        <taxon>Actinomycetospora</taxon>
    </lineage>
</organism>
<reference evidence="9" key="1">
    <citation type="journal article" date="2019" name="Int. J. Syst. Evol. Microbiol.">
        <title>The Global Catalogue of Microorganisms (GCM) 10K type strain sequencing project: providing services to taxonomists for standard genome sequencing and annotation.</title>
        <authorList>
            <consortium name="The Broad Institute Genomics Platform"/>
            <consortium name="The Broad Institute Genome Sequencing Center for Infectious Disease"/>
            <person name="Wu L."/>
            <person name="Ma J."/>
        </authorList>
    </citation>
    <scope>NUCLEOTIDE SEQUENCE [LARGE SCALE GENOMIC DNA]</scope>
    <source>
        <strain evidence="9">XZYJ18</strain>
    </source>
</reference>
<dbReference type="EMBL" id="JBHSKG010000010">
    <property type="protein sequence ID" value="MFC5140259.1"/>
    <property type="molecule type" value="Genomic_DNA"/>
</dbReference>
<dbReference type="PRINTS" id="PR00400">
    <property type="entry name" value="TETREPRESSOR"/>
</dbReference>
<dbReference type="Proteomes" id="UP001596175">
    <property type="component" value="Unassembled WGS sequence"/>
</dbReference>
<comment type="caution">
    <text evidence="8">The sequence shown here is derived from an EMBL/GenBank/DDBJ whole genome shotgun (WGS) entry which is preliminary data.</text>
</comment>
<dbReference type="PRINTS" id="PR00455">
    <property type="entry name" value="HTHTETR"/>
</dbReference>
<evidence type="ECO:0000313" key="8">
    <source>
        <dbReference type="EMBL" id="MFC5140259.1"/>
    </source>
</evidence>
<keyword evidence="4" id="KW-0804">Transcription</keyword>
<evidence type="ECO:0000256" key="1">
    <source>
        <dbReference type="ARBA" id="ARBA00022491"/>
    </source>
</evidence>
<evidence type="ECO:0000259" key="7">
    <source>
        <dbReference type="PROSITE" id="PS50977"/>
    </source>
</evidence>
<keyword evidence="3 5" id="KW-0238">DNA-binding</keyword>
<dbReference type="RefSeq" id="WP_378022435.1">
    <property type="nucleotide sequence ID" value="NZ_JBHSKG010000010.1"/>
</dbReference>
<dbReference type="Gene3D" id="1.10.10.60">
    <property type="entry name" value="Homeodomain-like"/>
    <property type="match status" value="1"/>
</dbReference>
<dbReference type="Gene3D" id="1.10.357.10">
    <property type="entry name" value="Tetracycline Repressor, domain 2"/>
    <property type="match status" value="1"/>
</dbReference>
<dbReference type="InterPro" id="IPR001647">
    <property type="entry name" value="HTH_TetR"/>
</dbReference>
<keyword evidence="9" id="KW-1185">Reference proteome</keyword>
<feature type="DNA-binding region" description="H-T-H motif" evidence="5">
    <location>
        <begin position="25"/>
        <end position="44"/>
    </location>
</feature>
<feature type="region of interest" description="Disordered" evidence="6">
    <location>
        <begin position="152"/>
        <end position="174"/>
    </location>
</feature>
<evidence type="ECO:0000256" key="2">
    <source>
        <dbReference type="ARBA" id="ARBA00023015"/>
    </source>
</evidence>
<dbReference type="InterPro" id="IPR009057">
    <property type="entry name" value="Homeodomain-like_sf"/>
</dbReference>
<dbReference type="SUPFAM" id="SSF46689">
    <property type="entry name" value="Homeodomain-like"/>
    <property type="match status" value="1"/>
</dbReference>
<dbReference type="InterPro" id="IPR036271">
    <property type="entry name" value="Tet_transcr_reg_TetR-rel_C_sf"/>
</dbReference>
<keyword evidence="2" id="KW-0805">Transcription regulation</keyword>
<evidence type="ECO:0000313" key="9">
    <source>
        <dbReference type="Proteomes" id="UP001596175"/>
    </source>
</evidence>
<evidence type="ECO:0000256" key="4">
    <source>
        <dbReference type="ARBA" id="ARBA00023163"/>
    </source>
</evidence>
<evidence type="ECO:0000256" key="5">
    <source>
        <dbReference type="PROSITE-ProRule" id="PRU00335"/>
    </source>
</evidence>
<feature type="domain" description="HTH tetR-type" evidence="7">
    <location>
        <begin position="2"/>
        <end position="62"/>
    </location>
</feature>
<sequence>MALTRDDVVDAAVDLLAEVGLEGLSLRRLARELGVSAPTLYWHVADKRTLLDHVAERLLVDQWQVTPLAPGEDWADWLRERATAQYRALIAHRDAARVLAGNRPTEAAMPAVEEVLGTLVGAGFTPAQAFASLQAVGNLVIGSALEYQAERERDALAERSGGSGRSGHAGHDPARFPHHAALAALLADRPEHGADHDALFRHGLDLMIAGLRVQLGATVRSG</sequence>
<dbReference type="PANTHER" id="PTHR30055:SF151">
    <property type="entry name" value="TRANSCRIPTIONAL REGULATORY PROTEIN"/>
    <property type="match status" value="1"/>
</dbReference>
<dbReference type="InterPro" id="IPR050109">
    <property type="entry name" value="HTH-type_TetR-like_transc_reg"/>
</dbReference>
<accession>A0ABV9ZIN2</accession>
<name>A0ABV9ZIN2_9PSEU</name>
<protein>
    <submittedName>
        <fullName evidence="8">TetR/AcrR family transcriptional regulator C-terminal domain-containing protein</fullName>
    </submittedName>
</protein>
<evidence type="ECO:0000256" key="3">
    <source>
        <dbReference type="ARBA" id="ARBA00023125"/>
    </source>
</evidence>
<evidence type="ECO:0000256" key="6">
    <source>
        <dbReference type="SAM" id="MobiDB-lite"/>
    </source>
</evidence>
<gene>
    <name evidence="8" type="ORF">ACFPK1_18610</name>
</gene>
<dbReference type="InterPro" id="IPR023772">
    <property type="entry name" value="DNA-bd_HTH_TetR-type_CS"/>
</dbReference>
<dbReference type="Pfam" id="PF00440">
    <property type="entry name" value="TetR_N"/>
    <property type="match status" value="1"/>
</dbReference>
<dbReference type="Pfam" id="PF02909">
    <property type="entry name" value="TetR_C_1"/>
    <property type="match status" value="1"/>
</dbReference>
<proteinExistence type="predicted"/>
<dbReference type="InterPro" id="IPR004111">
    <property type="entry name" value="Repressor_TetR_C"/>
</dbReference>
<dbReference type="SUPFAM" id="SSF48498">
    <property type="entry name" value="Tetracyclin repressor-like, C-terminal domain"/>
    <property type="match status" value="1"/>
</dbReference>
<keyword evidence="1" id="KW-0678">Repressor</keyword>
<dbReference type="PROSITE" id="PS50977">
    <property type="entry name" value="HTH_TETR_2"/>
    <property type="match status" value="1"/>
</dbReference>
<dbReference type="PANTHER" id="PTHR30055">
    <property type="entry name" value="HTH-TYPE TRANSCRIPTIONAL REGULATOR RUTR"/>
    <property type="match status" value="1"/>
</dbReference>
<dbReference type="InterPro" id="IPR003012">
    <property type="entry name" value="Tet_transcr_reg_TetR"/>
</dbReference>